<dbReference type="InterPro" id="IPR036397">
    <property type="entry name" value="RNaseH_sf"/>
</dbReference>
<dbReference type="EMBL" id="BAABHQ010000022">
    <property type="protein sequence ID" value="GAA4892357.1"/>
    <property type="molecule type" value="Genomic_DNA"/>
</dbReference>
<keyword evidence="11 14" id="KW-0255">Endonuclease</keyword>
<evidence type="ECO:0000256" key="13">
    <source>
        <dbReference type="ARBA" id="ARBA00023211"/>
    </source>
</evidence>
<keyword evidence="13 14" id="KW-0464">Manganese</keyword>
<evidence type="ECO:0000256" key="2">
    <source>
        <dbReference type="ARBA" id="ARBA00001946"/>
    </source>
</evidence>
<accession>A0ABP9F1Q9</accession>
<keyword evidence="9 14" id="KW-0540">Nuclease</keyword>
<evidence type="ECO:0000256" key="6">
    <source>
        <dbReference type="ARBA" id="ARBA00012180"/>
    </source>
</evidence>
<feature type="domain" description="RNase H type-2" evidence="18">
    <location>
        <begin position="60"/>
        <end position="251"/>
    </location>
</feature>
<evidence type="ECO:0000256" key="8">
    <source>
        <dbReference type="ARBA" id="ARBA00022490"/>
    </source>
</evidence>
<dbReference type="Pfam" id="PF01351">
    <property type="entry name" value="RNase_HII"/>
    <property type="match status" value="1"/>
</dbReference>
<reference evidence="20" key="1">
    <citation type="journal article" date="2019" name="Int. J. Syst. Evol. Microbiol.">
        <title>The Global Catalogue of Microorganisms (GCM) 10K type strain sequencing project: providing services to taxonomists for standard genome sequencing and annotation.</title>
        <authorList>
            <consortium name="The Broad Institute Genomics Platform"/>
            <consortium name="The Broad Institute Genome Sequencing Center for Infectious Disease"/>
            <person name="Wu L."/>
            <person name="Ma J."/>
        </authorList>
    </citation>
    <scope>NUCLEOTIDE SEQUENCE [LARGE SCALE GENOMIC DNA]</scope>
    <source>
        <strain evidence="20">JCM 17983</strain>
    </source>
</reference>
<name>A0ABP9F1Q9_9PSEU</name>
<evidence type="ECO:0000256" key="11">
    <source>
        <dbReference type="ARBA" id="ARBA00022759"/>
    </source>
</evidence>
<dbReference type="NCBIfam" id="NF000598">
    <property type="entry name" value="PRK00015.2-2"/>
    <property type="match status" value="1"/>
</dbReference>
<feature type="region of interest" description="Disordered" evidence="17">
    <location>
        <begin position="286"/>
        <end position="312"/>
    </location>
</feature>
<evidence type="ECO:0000256" key="17">
    <source>
        <dbReference type="SAM" id="MobiDB-lite"/>
    </source>
</evidence>
<feature type="binding site" evidence="14 15">
    <location>
        <position position="67"/>
    </location>
    <ligand>
        <name>a divalent metal cation</name>
        <dbReference type="ChEBI" id="CHEBI:60240"/>
    </ligand>
</feature>
<evidence type="ECO:0000256" key="14">
    <source>
        <dbReference type="HAMAP-Rule" id="MF_00052"/>
    </source>
</evidence>
<dbReference type="Proteomes" id="UP001500457">
    <property type="component" value="Unassembled WGS sequence"/>
</dbReference>
<dbReference type="InterPro" id="IPR012337">
    <property type="entry name" value="RNaseH-like_sf"/>
</dbReference>
<dbReference type="PANTHER" id="PTHR10954:SF18">
    <property type="entry name" value="RIBONUCLEASE HII"/>
    <property type="match status" value="1"/>
</dbReference>
<keyword evidence="10 14" id="KW-0479">Metal-binding</keyword>
<comment type="cofactor">
    <cofactor evidence="2">
        <name>Mg(2+)</name>
        <dbReference type="ChEBI" id="CHEBI:18420"/>
    </cofactor>
</comment>
<dbReference type="NCBIfam" id="NF000595">
    <property type="entry name" value="PRK00015.1-3"/>
    <property type="match status" value="1"/>
</dbReference>
<comment type="cofactor">
    <cofactor evidence="14 15">
        <name>Mn(2+)</name>
        <dbReference type="ChEBI" id="CHEBI:29035"/>
    </cofactor>
    <cofactor evidence="14 15">
        <name>Mg(2+)</name>
        <dbReference type="ChEBI" id="CHEBI:18420"/>
    </cofactor>
    <text evidence="14 15">Manganese or magnesium. Binds 1 divalent metal ion per monomer in the absence of substrate. May bind a second metal ion after substrate binding.</text>
</comment>
<keyword evidence="12 14" id="KW-0378">Hydrolase</keyword>
<feature type="binding site" evidence="14 15">
    <location>
        <position position="160"/>
    </location>
    <ligand>
        <name>a divalent metal cation</name>
        <dbReference type="ChEBI" id="CHEBI:60240"/>
    </ligand>
</feature>
<dbReference type="Gene3D" id="3.30.420.10">
    <property type="entry name" value="Ribonuclease H-like superfamily/Ribonuclease H"/>
    <property type="match status" value="1"/>
</dbReference>
<dbReference type="InterPro" id="IPR022898">
    <property type="entry name" value="RNase_HII"/>
</dbReference>
<feature type="region of interest" description="Disordered" evidence="17">
    <location>
        <begin position="1"/>
        <end position="38"/>
    </location>
</feature>
<evidence type="ECO:0000256" key="12">
    <source>
        <dbReference type="ARBA" id="ARBA00022801"/>
    </source>
</evidence>
<dbReference type="HAMAP" id="MF_00052_B">
    <property type="entry name" value="RNase_HII_B"/>
    <property type="match status" value="1"/>
</dbReference>
<evidence type="ECO:0000313" key="19">
    <source>
        <dbReference type="EMBL" id="GAA4892357.1"/>
    </source>
</evidence>
<comment type="caution">
    <text evidence="19">The sequence shown here is derived from an EMBL/GenBank/DDBJ whole genome shotgun (WGS) entry which is preliminary data.</text>
</comment>
<dbReference type="PROSITE" id="PS51975">
    <property type="entry name" value="RNASE_H_2"/>
    <property type="match status" value="1"/>
</dbReference>
<dbReference type="CDD" id="cd07182">
    <property type="entry name" value="RNase_HII_bacteria_HII_like"/>
    <property type="match status" value="1"/>
</dbReference>
<comment type="subcellular location">
    <subcellularLocation>
        <location evidence="4 14">Cytoplasm</location>
    </subcellularLocation>
</comment>
<evidence type="ECO:0000256" key="4">
    <source>
        <dbReference type="ARBA" id="ARBA00004496"/>
    </source>
</evidence>
<evidence type="ECO:0000256" key="10">
    <source>
        <dbReference type="ARBA" id="ARBA00022723"/>
    </source>
</evidence>
<protein>
    <recommendedName>
        <fullName evidence="7 14">Ribonuclease HII</fullName>
        <shortName evidence="14">RNase HII</shortName>
        <ecNumber evidence="6 14">3.1.26.4</ecNumber>
    </recommendedName>
</protein>
<evidence type="ECO:0000256" key="1">
    <source>
        <dbReference type="ARBA" id="ARBA00000077"/>
    </source>
</evidence>
<gene>
    <name evidence="14" type="primary">rnhB</name>
    <name evidence="19" type="ORF">GCM10023203_52790</name>
</gene>
<evidence type="ECO:0000256" key="7">
    <source>
        <dbReference type="ARBA" id="ARBA00019179"/>
    </source>
</evidence>
<comment type="catalytic activity">
    <reaction evidence="1 14 15 16">
        <text>Endonucleolytic cleavage to 5'-phosphomonoester.</text>
        <dbReference type="EC" id="3.1.26.4"/>
    </reaction>
</comment>
<comment type="similarity">
    <text evidence="5 14 16">Belongs to the RNase HII family.</text>
</comment>
<keyword evidence="20" id="KW-1185">Reference proteome</keyword>
<evidence type="ECO:0000259" key="18">
    <source>
        <dbReference type="PROSITE" id="PS51975"/>
    </source>
</evidence>
<evidence type="ECO:0000256" key="5">
    <source>
        <dbReference type="ARBA" id="ARBA00007383"/>
    </source>
</evidence>
<organism evidence="19 20">
    <name type="scientific">Actinomycetospora straminea</name>
    <dbReference type="NCBI Taxonomy" id="663607"/>
    <lineage>
        <taxon>Bacteria</taxon>
        <taxon>Bacillati</taxon>
        <taxon>Actinomycetota</taxon>
        <taxon>Actinomycetes</taxon>
        <taxon>Pseudonocardiales</taxon>
        <taxon>Pseudonocardiaceae</taxon>
        <taxon>Actinomycetospora</taxon>
    </lineage>
</organism>
<evidence type="ECO:0000313" key="20">
    <source>
        <dbReference type="Proteomes" id="UP001500457"/>
    </source>
</evidence>
<evidence type="ECO:0000256" key="15">
    <source>
        <dbReference type="PROSITE-ProRule" id="PRU01319"/>
    </source>
</evidence>
<evidence type="ECO:0000256" key="16">
    <source>
        <dbReference type="RuleBase" id="RU003515"/>
    </source>
</evidence>
<feature type="binding site" evidence="14 15">
    <location>
        <position position="66"/>
    </location>
    <ligand>
        <name>a divalent metal cation</name>
        <dbReference type="ChEBI" id="CHEBI:60240"/>
    </ligand>
</feature>
<dbReference type="InterPro" id="IPR024567">
    <property type="entry name" value="RNase_HII/HIII_dom"/>
</dbReference>
<keyword evidence="8 14" id="KW-0963">Cytoplasm</keyword>
<dbReference type="EC" id="3.1.26.4" evidence="6 14"/>
<proteinExistence type="inferred from homology"/>
<evidence type="ECO:0000256" key="3">
    <source>
        <dbReference type="ARBA" id="ARBA00004065"/>
    </source>
</evidence>
<sequence>MTAGHDAGRRRPTARTNGRGPARRRKPLPPRTGVQPPRAIVRRSSESWALQSALERHGLGPVVGVDEAGRGACAGPLAVAACILRPGDARRFEGLTDSKLLTKDEREEFARIIERRALDWHVVLVDPPEVDRRGVHIANIDGMRRAVARLDVRPGYVLTDGFRVSGFGVPSLAVPKGDLAAACVAAASVLAKVTRDRLMTELHEKHPEYRFDLHKGYCTPTHSAALAAHGPCEDHRFSFVNVAAAARGRSPDGYAVGVRHNGAVTVDDVSAESGEADELVVLDENGFDETELGGDLPAGLTEDVAPEGGEPR</sequence>
<evidence type="ECO:0000256" key="9">
    <source>
        <dbReference type="ARBA" id="ARBA00022722"/>
    </source>
</evidence>
<dbReference type="InterPro" id="IPR001352">
    <property type="entry name" value="RNase_HII/HIII"/>
</dbReference>
<comment type="function">
    <text evidence="3 14 16">Endonuclease that specifically degrades the RNA of RNA-DNA hybrids.</text>
</comment>
<dbReference type="PANTHER" id="PTHR10954">
    <property type="entry name" value="RIBONUCLEASE H2 SUBUNIT A"/>
    <property type="match status" value="1"/>
</dbReference>
<dbReference type="SUPFAM" id="SSF53098">
    <property type="entry name" value="Ribonuclease H-like"/>
    <property type="match status" value="1"/>
</dbReference>